<evidence type="ECO:0000313" key="9">
    <source>
        <dbReference type="EMBL" id="AIR91255.1"/>
    </source>
</evidence>
<evidence type="ECO:0000256" key="1">
    <source>
        <dbReference type="ARBA" id="ARBA00010682"/>
    </source>
</evidence>
<dbReference type="InterPro" id="IPR001736">
    <property type="entry name" value="PLipase_D/transphosphatidylase"/>
</dbReference>
<feature type="domain" description="PLD phosphodiesterase" evidence="8">
    <location>
        <begin position="345"/>
        <end position="372"/>
    </location>
</feature>
<keyword evidence="7" id="KW-1208">Phospholipid metabolism</keyword>
<dbReference type="EC" id="2.7.8.8" evidence="9"/>
<evidence type="ECO:0000256" key="3">
    <source>
        <dbReference type="ARBA" id="ARBA00022679"/>
    </source>
</evidence>
<gene>
    <name evidence="9" type="primary">pssA</name>
    <name evidence="9" type="ORF">LK03_19165</name>
</gene>
<evidence type="ECO:0000313" key="10">
    <source>
        <dbReference type="Proteomes" id="UP000029493"/>
    </source>
</evidence>
<reference evidence="9 10" key="1">
    <citation type="submission" date="2014-09" db="EMBL/GenBank/DDBJ databases">
        <authorList>
            <person name="Chan K.-G."/>
        </authorList>
    </citation>
    <scope>NUCLEOTIDE SEQUENCE [LARGE SCALE GENOMIC DNA]</scope>
    <source>
        <strain evidence="9 10">ND07</strain>
    </source>
</reference>
<accession>A0A089WPQ1</accession>
<comment type="similarity">
    <text evidence="1">Belongs to the CDP-alcohol phosphatidyltransferase class-II family.</text>
</comment>
<sequence length="444" mass="50076">MSPLTADSYLAQLPGVAVGADALEVLADAASYREALLQRIATATRRIMLVALYLQEDEAGQQVLDALYQAKAARPELQITVVVDWFRARRGLLGGGKQPGNAAWYQAQRQLRGLDVAIHGVPVQTRELFGVLHLKGSVIDDCVLYTGASLNNVYLHRFERYRLDRYHLLHSPALADAMVALVQRILASDATARLDLPEAPDPGSLRSKIRRLRSYLRNQQYALQSPAFSGLRVIPLLGIGRGNLLNHTLCTLVRAARGELVLCTPYFNLPRMLLREVRLALARGVQVELIVGHRTANDFYIAPDQPFSASGVLPYLYEDNLRAFVRRQAKAIARKQLKLRVWNDPGHTFHAKGMWVDQRYSLLTGNNFNPRGFNLDLENALLIDDPEGAWLEPRHRELEGIRRHTQLIEHPAELGEKGDHPKKVRTFLRRLRYTRLGPLIKRVL</sequence>
<keyword evidence="6" id="KW-0594">Phospholipid biosynthesis</keyword>
<dbReference type="PANTHER" id="PTHR12586">
    <property type="entry name" value="CDP-DIACYLGLYCEROL--SERINE O-PHOSPHATIDYLTRANSFERASE"/>
    <property type="match status" value="1"/>
</dbReference>
<organism evidence="9 10">
    <name type="scientific">Pseudomonas cremoricolorata</name>
    <dbReference type="NCBI Taxonomy" id="157783"/>
    <lineage>
        <taxon>Bacteria</taxon>
        <taxon>Pseudomonadati</taxon>
        <taxon>Pseudomonadota</taxon>
        <taxon>Gammaproteobacteria</taxon>
        <taxon>Pseudomonadales</taxon>
        <taxon>Pseudomonadaceae</taxon>
        <taxon>Pseudomonas</taxon>
    </lineage>
</organism>
<dbReference type="GO" id="GO:0005829">
    <property type="term" value="C:cytosol"/>
    <property type="evidence" value="ECO:0007669"/>
    <property type="project" value="TreeGrafter"/>
</dbReference>
<evidence type="ECO:0000259" key="8">
    <source>
        <dbReference type="SMART" id="SM00155"/>
    </source>
</evidence>
<dbReference type="PIRSF" id="PIRSF000850">
    <property type="entry name" value="Phospholipase_D_PSS"/>
    <property type="match status" value="1"/>
</dbReference>
<keyword evidence="10" id="KW-1185">Reference proteome</keyword>
<dbReference type="GO" id="GO:0003882">
    <property type="term" value="F:CDP-diacylglycerol-serine O-phosphatidyltransferase activity"/>
    <property type="evidence" value="ECO:0007669"/>
    <property type="project" value="UniProtKB-EC"/>
</dbReference>
<dbReference type="PANTHER" id="PTHR12586:SF1">
    <property type="entry name" value="CDP-DIACYLGLYCEROL--GLYCEROL-3-PHOSPHATE 3-PHOSPHATIDYLTRANSFERASE, MITOCHONDRIAL"/>
    <property type="match status" value="1"/>
</dbReference>
<dbReference type="KEGG" id="psw:LK03_19165"/>
<dbReference type="GO" id="GO:0032049">
    <property type="term" value="P:cardiolipin biosynthetic process"/>
    <property type="evidence" value="ECO:0007669"/>
    <property type="project" value="InterPro"/>
</dbReference>
<evidence type="ECO:0000256" key="6">
    <source>
        <dbReference type="ARBA" id="ARBA00023209"/>
    </source>
</evidence>
<evidence type="ECO:0000256" key="2">
    <source>
        <dbReference type="ARBA" id="ARBA00022516"/>
    </source>
</evidence>
<dbReference type="eggNOG" id="COG1502">
    <property type="taxonomic scope" value="Bacteria"/>
</dbReference>
<proteinExistence type="inferred from homology"/>
<evidence type="ECO:0000256" key="4">
    <source>
        <dbReference type="ARBA" id="ARBA00022737"/>
    </source>
</evidence>
<dbReference type="Proteomes" id="UP000029493">
    <property type="component" value="Chromosome"/>
</dbReference>
<dbReference type="GO" id="GO:0008444">
    <property type="term" value="F:CDP-diacylglycerol-glycerol-3-phosphate 3-phosphatidyltransferase activity"/>
    <property type="evidence" value="ECO:0007669"/>
    <property type="project" value="InterPro"/>
</dbReference>
<dbReference type="NCBIfam" id="NF006946">
    <property type="entry name" value="PRK09428.1"/>
    <property type="match status" value="1"/>
</dbReference>
<dbReference type="STRING" id="157783.LK03_19165"/>
<evidence type="ECO:0000256" key="7">
    <source>
        <dbReference type="ARBA" id="ARBA00023264"/>
    </source>
</evidence>
<dbReference type="SUPFAM" id="SSF56024">
    <property type="entry name" value="Phospholipase D/nuclease"/>
    <property type="match status" value="2"/>
</dbReference>
<dbReference type="Gene3D" id="3.30.870.10">
    <property type="entry name" value="Endonuclease Chain A"/>
    <property type="match status" value="2"/>
</dbReference>
<evidence type="ECO:0000256" key="5">
    <source>
        <dbReference type="ARBA" id="ARBA00023098"/>
    </source>
</evidence>
<protein>
    <submittedName>
        <fullName evidence="9">Phosphatidylserine synthase</fullName>
        <ecNumber evidence="9">2.7.8.8</ecNumber>
    </submittedName>
</protein>
<dbReference type="InterPro" id="IPR016270">
    <property type="entry name" value="PGS1"/>
</dbReference>
<dbReference type="InterPro" id="IPR025202">
    <property type="entry name" value="PLD-like_dom"/>
</dbReference>
<dbReference type="CDD" id="cd09134">
    <property type="entry name" value="PLDc_PSS_G_neg_1"/>
    <property type="match status" value="1"/>
</dbReference>
<feature type="domain" description="PLD phosphodiesterase" evidence="8">
    <location>
        <begin position="128"/>
        <end position="154"/>
    </location>
</feature>
<name>A0A089WPQ1_9PSED</name>
<keyword evidence="3 9" id="KW-0808">Transferase</keyword>
<dbReference type="EMBL" id="CP009455">
    <property type="protein sequence ID" value="AIR91255.1"/>
    <property type="molecule type" value="Genomic_DNA"/>
</dbReference>
<dbReference type="SMART" id="SM00155">
    <property type="entry name" value="PLDc"/>
    <property type="match status" value="2"/>
</dbReference>
<keyword evidence="5" id="KW-0443">Lipid metabolism</keyword>
<keyword evidence="4" id="KW-0677">Repeat</keyword>
<dbReference type="AlphaFoldDB" id="A0A089WPQ1"/>
<keyword evidence="2" id="KW-0444">Lipid biosynthesis</keyword>
<dbReference type="Pfam" id="PF13091">
    <property type="entry name" value="PLDc_2"/>
    <property type="match status" value="1"/>
</dbReference>